<feature type="region of interest" description="Disordered" evidence="1">
    <location>
        <begin position="24"/>
        <end position="75"/>
    </location>
</feature>
<dbReference type="Proteomes" id="UP000295252">
    <property type="component" value="Chromosome VIII"/>
</dbReference>
<evidence type="ECO:0000313" key="2">
    <source>
        <dbReference type="EMBL" id="CDP14302.1"/>
    </source>
</evidence>
<accession>A0A068V176</accession>
<protein>
    <submittedName>
        <fullName evidence="2">Uncharacterized protein</fullName>
    </submittedName>
</protein>
<dbReference type="EMBL" id="HG739165">
    <property type="protein sequence ID" value="CDP14302.1"/>
    <property type="molecule type" value="Genomic_DNA"/>
</dbReference>
<organism evidence="2 3">
    <name type="scientific">Coffea canephora</name>
    <name type="common">Robusta coffee</name>
    <dbReference type="NCBI Taxonomy" id="49390"/>
    <lineage>
        <taxon>Eukaryota</taxon>
        <taxon>Viridiplantae</taxon>
        <taxon>Streptophyta</taxon>
        <taxon>Embryophyta</taxon>
        <taxon>Tracheophyta</taxon>
        <taxon>Spermatophyta</taxon>
        <taxon>Magnoliopsida</taxon>
        <taxon>eudicotyledons</taxon>
        <taxon>Gunneridae</taxon>
        <taxon>Pentapetalae</taxon>
        <taxon>asterids</taxon>
        <taxon>lamiids</taxon>
        <taxon>Gentianales</taxon>
        <taxon>Rubiaceae</taxon>
        <taxon>Ixoroideae</taxon>
        <taxon>Gardenieae complex</taxon>
        <taxon>Bertiereae - Coffeeae clade</taxon>
        <taxon>Coffeeae</taxon>
        <taxon>Coffea</taxon>
    </lineage>
</organism>
<dbReference type="AlphaFoldDB" id="A0A068V176"/>
<dbReference type="Gramene" id="CDP14302">
    <property type="protein sequence ID" value="CDP14302"/>
    <property type="gene ID" value="GSCOC_T00040612001"/>
</dbReference>
<evidence type="ECO:0000313" key="3">
    <source>
        <dbReference type="Proteomes" id="UP000295252"/>
    </source>
</evidence>
<reference evidence="3" key="1">
    <citation type="journal article" date="2014" name="Science">
        <title>The coffee genome provides insight into the convergent evolution of caffeine biosynthesis.</title>
        <authorList>
            <person name="Denoeud F."/>
            <person name="Carretero-Paulet L."/>
            <person name="Dereeper A."/>
            <person name="Droc G."/>
            <person name="Guyot R."/>
            <person name="Pietrella M."/>
            <person name="Zheng C."/>
            <person name="Alberti A."/>
            <person name="Anthony F."/>
            <person name="Aprea G."/>
            <person name="Aury J.M."/>
            <person name="Bento P."/>
            <person name="Bernard M."/>
            <person name="Bocs S."/>
            <person name="Campa C."/>
            <person name="Cenci A."/>
            <person name="Combes M.C."/>
            <person name="Crouzillat D."/>
            <person name="Da Silva C."/>
            <person name="Daddiego L."/>
            <person name="De Bellis F."/>
            <person name="Dussert S."/>
            <person name="Garsmeur O."/>
            <person name="Gayraud T."/>
            <person name="Guignon V."/>
            <person name="Jahn K."/>
            <person name="Jamilloux V."/>
            <person name="Joet T."/>
            <person name="Labadie K."/>
            <person name="Lan T."/>
            <person name="Leclercq J."/>
            <person name="Lepelley M."/>
            <person name="Leroy T."/>
            <person name="Li L.T."/>
            <person name="Librado P."/>
            <person name="Lopez L."/>
            <person name="Munoz A."/>
            <person name="Noel B."/>
            <person name="Pallavicini A."/>
            <person name="Perrotta G."/>
            <person name="Poncet V."/>
            <person name="Pot D."/>
            <person name="Priyono X."/>
            <person name="Rigoreau M."/>
            <person name="Rouard M."/>
            <person name="Rozas J."/>
            <person name="Tranchant-Dubreuil C."/>
            <person name="VanBuren R."/>
            <person name="Zhang Q."/>
            <person name="Andrade A.C."/>
            <person name="Argout X."/>
            <person name="Bertrand B."/>
            <person name="de Kochko A."/>
            <person name="Graziosi G."/>
            <person name="Henry R.J."/>
            <person name="Jayarama X."/>
            <person name="Ming R."/>
            <person name="Nagai C."/>
            <person name="Rounsley S."/>
            <person name="Sankoff D."/>
            <person name="Giuliano G."/>
            <person name="Albert V.A."/>
            <person name="Wincker P."/>
            <person name="Lashermes P."/>
        </authorList>
    </citation>
    <scope>NUCLEOTIDE SEQUENCE [LARGE SCALE GENOMIC DNA]</scope>
    <source>
        <strain evidence="3">cv. DH200-94</strain>
    </source>
</reference>
<dbReference type="InParanoid" id="A0A068V176"/>
<dbReference type="PhylomeDB" id="A0A068V176"/>
<dbReference type="STRING" id="49390.A0A068V176"/>
<feature type="compositionally biased region" description="Low complexity" evidence="1">
    <location>
        <begin position="55"/>
        <end position="73"/>
    </location>
</feature>
<name>A0A068V176_COFCA</name>
<keyword evidence="3" id="KW-1185">Reference proteome</keyword>
<sequence>MVVSPPFFFSALRPSPDHHRIAALQKRDQSKAGGGAGGSATPAAKRGRPFGSGSGNAATAAGAAGSADSAAPSTLLGPSLQVHSAFAESRITKG</sequence>
<proteinExistence type="predicted"/>
<evidence type="ECO:0000256" key="1">
    <source>
        <dbReference type="SAM" id="MobiDB-lite"/>
    </source>
</evidence>
<gene>
    <name evidence="2" type="ORF">GSCOC_T00040612001</name>
</gene>
<dbReference type="OMA" id="AFAGTMW"/>